<dbReference type="OrthoDB" id="10579603at2759"/>
<feature type="compositionally biased region" description="Polar residues" evidence="1">
    <location>
        <begin position="335"/>
        <end position="345"/>
    </location>
</feature>
<evidence type="ECO:0000256" key="1">
    <source>
        <dbReference type="SAM" id="MobiDB-lite"/>
    </source>
</evidence>
<feature type="region of interest" description="Disordered" evidence="1">
    <location>
        <begin position="17"/>
        <end position="97"/>
    </location>
</feature>
<keyword evidence="4" id="KW-1185">Reference proteome</keyword>
<dbReference type="SUPFAM" id="SSF48097">
    <property type="entry name" value="Regulator of G-protein signaling, RGS"/>
    <property type="match status" value="1"/>
</dbReference>
<sequence length="359" mass="38844">MLEAQLPQFLEEVARLLRSGPPPASGGPMFRPRSSTNSAKHRPIALPGKIPIPQPAPNPSDGMRVSLTPSSEEPPELPFSDSPIRSENTEGSGFSARRHSRNVVLQILNGELPPPLTRQALESFTKQEFCYELIQYHDAYVAYCALASKIYTGSFSSLSDTDSNESLNKQTSDEHKGGSGLDPHASDEDIERVALEAERMASMFFGDDAPCELNITDSSRKGTLANLAAHNYHPFVFRTAHEQVIHSLQTSVLPRFVSEAQRTPTNVTSQDPSGLSVRRSTGEADVPGASPNVARMSRGKEALLGAFKDFKDTIKGSPSRKPSRGKVARDKSGDSGETNNNSSSGPEVRGSSGNEVRLE</sequence>
<dbReference type="Proteomes" id="UP000070544">
    <property type="component" value="Unassembled WGS sequence"/>
</dbReference>
<dbReference type="InterPro" id="IPR036305">
    <property type="entry name" value="RGS_sf"/>
</dbReference>
<evidence type="ECO:0000313" key="4">
    <source>
        <dbReference type="Proteomes" id="UP000070544"/>
    </source>
</evidence>
<reference evidence="3 4" key="1">
    <citation type="journal article" date="2015" name="Genome Biol. Evol.">
        <title>Phylogenomic analyses indicate that early fungi evolved digesting cell walls of algal ancestors of land plants.</title>
        <authorList>
            <person name="Chang Y."/>
            <person name="Wang S."/>
            <person name="Sekimoto S."/>
            <person name="Aerts A.L."/>
            <person name="Choi C."/>
            <person name="Clum A."/>
            <person name="LaButti K.M."/>
            <person name="Lindquist E.A."/>
            <person name="Yee Ngan C."/>
            <person name="Ohm R.A."/>
            <person name="Salamov A.A."/>
            <person name="Grigoriev I.V."/>
            <person name="Spatafora J.W."/>
            <person name="Berbee M.L."/>
        </authorList>
    </citation>
    <scope>NUCLEOTIDE SEQUENCE [LARGE SCALE GENOMIC DNA]</scope>
    <source>
        <strain evidence="3 4">JEL478</strain>
    </source>
</reference>
<proteinExistence type="predicted"/>
<organism evidence="3 4">
    <name type="scientific">Gonapodya prolifera (strain JEL478)</name>
    <name type="common">Monoblepharis prolifera</name>
    <dbReference type="NCBI Taxonomy" id="1344416"/>
    <lineage>
        <taxon>Eukaryota</taxon>
        <taxon>Fungi</taxon>
        <taxon>Fungi incertae sedis</taxon>
        <taxon>Chytridiomycota</taxon>
        <taxon>Chytridiomycota incertae sedis</taxon>
        <taxon>Monoblepharidomycetes</taxon>
        <taxon>Monoblepharidales</taxon>
        <taxon>Gonapodyaceae</taxon>
        <taxon>Gonapodya</taxon>
    </lineage>
</organism>
<gene>
    <name evidence="3" type="ORF">M427DRAFT_312662</name>
</gene>
<feature type="region of interest" description="Disordered" evidence="1">
    <location>
        <begin position="311"/>
        <end position="359"/>
    </location>
</feature>
<evidence type="ECO:0000259" key="2">
    <source>
        <dbReference type="Pfam" id="PF00615"/>
    </source>
</evidence>
<feature type="compositionally biased region" description="Polar residues" evidence="1">
    <location>
        <begin position="261"/>
        <end position="273"/>
    </location>
</feature>
<dbReference type="Pfam" id="PF00615">
    <property type="entry name" value="RGS"/>
    <property type="match status" value="1"/>
</dbReference>
<dbReference type="EMBL" id="KQ965733">
    <property type="protein sequence ID" value="KXS21158.1"/>
    <property type="molecule type" value="Genomic_DNA"/>
</dbReference>
<dbReference type="Gene3D" id="1.10.167.10">
    <property type="entry name" value="Regulator of G-protein Signalling 4, domain 2"/>
    <property type="match status" value="1"/>
</dbReference>
<feature type="region of interest" description="Disordered" evidence="1">
    <location>
        <begin position="161"/>
        <end position="187"/>
    </location>
</feature>
<name>A0A139AWQ7_GONPJ</name>
<dbReference type="InterPro" id="IPR016137">
    <property type="entry name" value="RGS"/>
</dbReference>
<dbReference type="AlphaFoldDB" id="A0A139AWQ7"/>
<feature type="region of interest" description="Disordered" evidence="1">
    <location>
        <begin position="261"/>
        <end position="297"/>
    </location>
</feature>
<accession>A0A139AWQ7</accession>
<dbReference type="InterPro" id="IPR044926">
    <property type="entry name" value="RGS_subdomain_2"/>
</dbReference>
<feature type="domain" description="RGS" evidence="2">
    <location>
        <begin position="117"/>
        <end position="258"/>
    </location>
</feature>
<feature type="compositionally biased region" description="Polar residues" evidence="1">
    <location>
        <begin position="161"/>
        <end position="170"/>
    </location>
</feature>
<protein>
    <recommendedName>
        <fullName evidence="2">RGS domain-containing protein</fullName>
    </recommendedName>
</protein>
<evidence type="ECO:0000313" key="3">
    <source>
        <dbReference type="EMBL" id="KXS21158.1"/>
    </source>
</evidence>